<keyword evidence="2" id="KW-1185">Reference proteome</keyword>
<accession>A0A6P9FET2</accession>
<organism evidence="2 3">
    <name type="scientific">Zalophus californianus</name>
    <name type="common">California sealion</name>
    <dbReference type="NCBI Taxonomy" id="9704"/>
    <lineage>
        <taxon>Eukaryota</taxon>
        <taxon>Metazoa</taxon>
        <taxon>Chordata</taxon>
        <taxon>Craniata</taxon>
        <taxon>Vertebrata</taxon>
        <taxon>Euteleostomi</taxon>
        <taxon>Mammalia</taxon>
        <taxon>Eutheria</taxon>
        <taxon>Laurasiatheria</taxon>
        <taxon>Carnivora</taxon>
        <taxon>Caniformia</taxon>
        <taxon>Pinnipedia</taxon>
        <taxon>Otariidae</taxon>
        <taxon>Zalophus</taxon>
    </lineage>
</organism>
<feature type="compositionally biased region" description="Low complexity" evidence="1">
    <location>
        <begin position="130"/>
        <end position="156"/>
    </location>
</feature>
<feature type="region of interest" description="Disordered" evidence="1">
    <location>
        <begin position="48"/>
        <end position="220"/>
    </location>
</feature>
<evidence type="ECO:0000313" key="2">
    <source>
        <dbReference type="Proteomes" id="UP000515165"/>
    </source>
</evidence>
<protein>
    <submittedName>
        <fullName evidence="3">Atherin-like</fullName>
    </submittedName>
</protein>
<name>A0A6P9FET2_ZALCA</name>
<gene>
    <name evidence="3" type="primary">LOC113909311</name>
</gene>
<dbReference type="GeneID" id="113909311"/>
<dbReference type="KEGG" id="zca:113909311"/>
<dbReference type="AlphaFoldDB" id="A0A6P9FET2"/>
<evidence type="ECO:0000256" key="1">
    <source>
        <dbReference type="SAM" id="MobiDB-lite"/>
    </source>
</evidence>
<reference evidence="3" key="1">
    <citation type="submission" date="2025-08" db="UniProtKB">
        <authorList>
            <consortium name="RefSeq"/>
        </authorList>
    </citation>
    <scope>IDENTIFICATION</scope>
    <source>
        <tissue evidence="3">Blood</tissue>
    </source>
</reference>
<dbReference type="RefSeq" id="XP_035583951.1">
    <property type="nucleotide sequence ID" value="XM_035728058.1"/>
</dbReference>
<feature type="compositionally biased region" description="Basic and acidic residues" evidence="1">
    <location>
        <begin position="63"/>
        <end position="72"/>
    </location>
</feature>
<evidence type="ECO:0000313" key="3">
    <source>
        <dbReference type="RefSeq" id="XP_035583951.1"/>
    </source>
</evidence>
<sequence length="261" mass="27888">MSLMEYWLKQIALEPHSTMGLCQFIRSKTHEPAAGRGRLRASPVLISLGQGDTCRGPAGAARRGPEAREQDRAVPLPTPLPPPPRARPAPRSLERRHVAPRPAVPARAPSPPRTHGAAAARPGPAPASQPPRSQSLWERAPAPAWPGRGRRAPAAGKGPGGRPWGPGARASLRRERRPAGLQTPAAREKRSSSSVGWEDACAGSTPAPTPTRSELLGQGGPHTVARKMVGIQTKHVYQKQPTIFQNKKRVPLGGTSKEKFL</sequence>
<proteinExistence type="predicted"/>
<dbReference type="Proteomes" id="UP000515165">
    <property type="component" value="Chromosome 6"/>
</dbReference>
<feature type="compositionally biased region" description="Pro residues" evidence="1">
    <location>
        <begin position="76"/>
        <end position="87"/>
    </location>
</feature>